<reference evidence="2 3" key="1">
    <citation type="journal article" date="2014" name="Am. J. Bot.">
        <title>Genome assembly and annotation for red clover (Trifolium pratense; Fabaceae).</title>
        <authorList>
            <person name="Istvanek J."/>
            <person name="Jaros M."/>
            <person name="Krenek A."/>
            <person name="Repkova J."/>
        </authorList>
    </citation>
    <scope>NUCLEOTIDE SEQUENCE [LARGE SCALE GENOMIC DNA]</scope>
    <source>
        <strain evidence="3">cv. Tatra</strain>
        <tissue evidence="2">Young leaves</tissue>
    </source>
</reference>
<protein>
    <submittedName>
        <fullName evidence="2">Uncharacterized protein</fullName>
    </submittedName>
</protein>
<evidence type="ECO:0000313" key="2">
    <source>
        <dbReference type="EMBL" id="PNX62074.1"/>
    </source>
</evidence>
<name>A0A2K3K719_TRIPR</name>
<gene>
    <name evidence="2" type="ORF">L195_g052786</name>
</gene>
<feature type="region of interest" description="Disordered" evidence="1">
    <location>
        <begin position="1"/>
        <end position="23"/>
    </location>
</feature>
<evidence type="ECO:0000313" key="3">
    <source>
        <dbReference type="Proteomes" id="UP000236291"/>
    </source>
</evidence>
<evidence type="ECO:0000256" key="1">
    <source>
        <dbReference type="SAM" id="MobiDB-lite"/>
    </source>
</evidence>
<proteinExistence type="predicted"/>
<dbReference type="EMBL" id="ASHM01086751">
    <property type="protein sequence ID" value="PNX62074.1"/>
    <property type="molecule type" value="Genomic_DNA"/>
</dbReference>
<comment type="caution">
    <text evidence="2">The sequence shown here is derived from an EMBL/GenBank/DDBJ whole genome shotgun (WGS) entry which is preliminary data.</text>
</comment>
<dbReference type="AlphaFoldDB" id="A0A2K3K719"/>
<sequence length="51" mass="5649">ESEGVSVTPEADEGAGSGRRCMRHDNVRLLAASRKELNSHRNEKDPEAMRV</sequence>
<organism evidence="2 3">
    <name type="scientific">Trifolium pratense</name>
    <name type="common">Red clover</name>
    <dbReference type="NCBI Taxonomy" id="57577"/>
    <lineage>
        <taxon>Eukaryota</taxon>
        <taxon>Viridiplantae</taxon>
        <taxon>Streptophyta</taxon>
        <taxon>Embryophyta</taxon>
        <taxon>Tracheophyta</taxon>
        <taxon>Spermatophyta</taxon>
        <taxon>Magnoliopsida</taxon>
        <taxon>eudicotyledons</taxon>
        <taxon>Gunneridae</taxon>
        <taxon>Pentapetalae</taxon>
        <taxon>rosids</taxon>
        <taxon>fabids</taxon>
        <taxon>Fabales</taxon>
        <taxon>Fabaceae</taxon>
        <taxon>Papilionoideae</taxon>
        <taxon>50 kb inversion clade</taxon>
        <taxon>NPAAA clade</taxon>
        <taxon>Hologalegina</taxon>
        <taxon>IRL clade</taxon>
        <taxon>Trifolieae</taxon>
        <taxon>Trifolium</taxon>
    </lineage>
</organism>
<dbReference type="Proteomes" id="UP000236291">
    <property type="component" value="Unassembled WGS sequence"/>
</dbReference>
<feature type="non-terminal residue" evidence="2">
    <location>
        <position position="1"/>
    </location>
</feature>
<reference evidence="2 3" key="2">
    <citation type="journal article" date="2017" name="Front. Plant Sci.">
        <title>Gene Classification and Mining of Molecular Markers Useful in Red Clover (Trifolium pratense) Breeding.</title>
        <authorList>
            <person name="Istvanek J."/>
            <person name="Dluhosova J."/>
            <person name="Dluhos P."/>
            <person name="Patkova L."/>
            <person name="Nedelnik J."/>
            <person name="Repkova J."/>
        </authorList>
    </citation>
    <scope>NUCLEOTIDE SEQUENCE [LARGE SCALE GENOMIC DNA]</scope>
    <source>
        <strain evidence="3">cv. Tatra</strain>
        <tissue evidence="2">Young leaves</tissue>
    </source>
</reference>
<accession>A0A2K3K719</accession>